<dbReference type="SUPFAM" id="SSF74650">
    <property type="entry name" value="Galactose mutarotase-like"/>
    <property type="match status" value="1"/>
</dbReference>
<dbReference type="Gene3D" id="2.70.98.10">
    <property type="match status" value="1"/>
</dbReference>
<proteinExistence type="inferred from homology"/>
<reference evidence="7" key="1">
    <citation type="journal article" date="2019" name="Int. J. Syst. Evol. Microbiol.">
        <title>The Global Catalogue of Microorganisms (GCM) 10K type strain sequencing project: providing services to taxonomists for standard genome sequencing and annotation.</title>
        <authorList>
            <consortium name="The Broad Institute Genomics Platform"/>
            <consortium name="The Broad Institute Genome Sequencing Center for Infectious Disease"/>
            <person name="Wu L."/>
            <person name="Ma J."/>
        </authorList>
    </citation>
    <scope>NUCLEOTIDE SEQUENCE [LARGE SCALE GENOMIC DNA]</scope>
    <source>
        <strain evidence="7">KCTC 42501</strain>
    </source>
</reference>
<dbReference type="Proteomes" id="UP001595729">
    <property type="component" value="Unassembled WGS sequence"/>
</dbReference>
<dbReference type="CDD" id="cd09019">
    <property type="entry name" value="galactose_mutarotase_like"/>
    <property type="match status" value="1"/>
</dbReference>
<keyword evidence="4 5" id="KW-0119">Carbohydrate metabolism</keyword>
<evidence type="ECO:0000256" key="2">
    <source>
        <dbReference type="ARBA" id="ARBA00006206"/>
    </source>
</evidence>
<comment type="catalytic activity">
    <reaction evidence="5">
        <text>alpha-D-glucose = beta-D-glucose</text>
        <dbReference type="Rhea" id="RHEA:10264"/>
        <dbReference type="ChEBI" id="CHEBI:15903"/>
        <dbReference type="ChEBI" id="CHEBI:17925"/>
        <dbReference type="EC" id="5.1.3.3"/>
    </reaction>
</comment>
<gene>
    <name evidence="6" type="ORF">ACFOPI_11105</name>
</gene>
<evidence type="ECO:0000313" key="6">
    <source>
        <dbReference type="EMBL" id="MFC3684143.1"/>
    </source>
</evidence>
<comment type="pathway">
    <text evidence="1 5">Carbohydrate metabolism; hexose metabolism.</text>
</comment>
<evidence type="ECO:0000256" key="1">
    <source>
        <dbReference type="ARBA" id="ARBA00005028"/>
    </source>
</evidence>
<dbReference type="EC" id="5.1.3.3" evidence="5"/>
<dbReference type="PANTHER" id="PTHR10091:SF0">
    <property type="entry name" value="GALACTOSE MUTAROTASE"/>
    <property type="match status" value="1"/>
</dbReference>
<protein>
    <recommendedName>
        <fullName evidence="5">Aldose 1-epimerase</fullName>
        <ecNumber evidence="5">5.1.3.3</ecNumber>
    </recommendedName>
</protein>
<dbReference type="PIRSF" id="PIRSF005096">
    <property type="entry name" value="GALM"/>
    <property type="match status" value="1"/>
</dbReference>
<sequence>MAAHIPLNPQRFFGEVGGEPVALFRLRHANGMEVAVCNLGAKVLQILVPDRDGVLGDVALGYDSLAALQAGAPSMGAFIGRVAGRIAQARYTLDGTAYALEPNAGSHSIHGGPNGSRHRVFSAHQDTPDALTLRLRFEPSVDRHPGILDLTLSYRLTDGHTLVVEHEAVAVCNASPASPASFTPHIFFNLDGPGDTLVDEHRLQVFADRLLAADADNVANGERTPLDGHALDLRQPRRLGGLPDIDHAYELAGSTPGSLRRVAQAHSPVSGRTLDVWTTEPVMQVYTAGALGTGAAPDIGKRGVVHRPRAGLCLEPQQYPNAVNCPAFPLMRVAVGQPYRARTAFRFGTGDISRGQ</sequence>
<accession>A0ABV7W4H4</accession>
<dbReference type="Pfam" id="PF01263">
    <property type="entry name" value="Aldose_epim"/>
    <property type="match status" value="1"/>
</dbReference>
<evidence type="ECO:0000256" key="3">
    <source>
        <dbReference type="ARBA" id="ARBA00023235"/>
    </source>
</evidence>
<keyword evidence="3 5" id="KW-0413">Isomerase</keyword>
<dbReference type="InterPro" id="IPR047215">
    <property type="entry name" value="Galactose_mutarotase-like"/>
</dbReference>
<dbReference type="RefSeq" id="WP_382173827.1">
    <property type="nucleotide sequence ID" value="NZ_JBHRXX010000005.1"/>
</dbReference>
<evidence type="ECO:0000313" key="7">
    <source>
        <dbReference type="Proteomes" id="UP001595729"/>
    </source>
</evidence>
<dbReference type="InterPro" id="IPR011013">
    <property type="entry name" value="Gal_mutarotase_sf_dom"/>
</dbReference>
<evidence type="ECO:0000256" key="4">
    <source>
        <dbReference type="ARBA" id="ARBA00023277"/>
    </source>
</evidence>
<dbReference type="EMBL" id="JBHRXX010000005">
    <property type="protein sequence ID" value="MFC3684143.1"/>
    <property type="molecule type" value="Genomic_DNA"/>
</dbReference>
<organism evidence="6 7">
    <name type="scientific">Hydrogenophaga luteola</name>
    <dbReference type="NCBI Taxonomy" id="1591122"/>
    <lineage>
        <taxon>Bacteria</taxon>
        <taxon>Pseudomonadati</taxon>
        <taxon>Pseudomonadota</taxon>
        <taxon>Betaproteobacteria</taxon>
        <taxon>Burkholderiales</taxon>
        <taxon>Comamonadaceae</taxon>
        <taxon>Hydrogenophaga</taxon>
    </lineage>
</organism>
<comment type="similarity">
    <text evidence="2 5">Belongs to the aldose epimerase family.</text>
</comment>
<evidence type="ECO:0000256" key="5">
    <source>
        <dbReference type="PIRNR" id="PIRNR005096"/>
    </source>
</evidence>
<keyword evidence="7" id="KW-1185">Reference proteome</keyword>
<dbReference type="InterPro" id="IPR014718">
    <property type="entry name" value="GH-type_carb-bd"/>
</dbReference>
<name>A0ABV7W4H4_9BURK</name>
<comment type="caution">
    <text evidence="6">The sequence shown here is derived from an EMBL/GenBank/DDBJ whole genome shotgun (WGS) entry which is preliminary data.</text>
</comment>
<dbReference type="PANTHER" id="PTHR10091">
    <property type="entry name" value="ALDOSE-1-EPIMERASE"/>
    <property type="match status" value="1"/>
</dbReference>
<dbReference type="GO" id="GO:0016853">
    <property type="term" value="F:isomerase activity"/>
    <property type="evidence" value="ECO:0007669"/>
    <property type="project" value="UniProtKB-KW"/>
</dbReference>
<dbReference type="InterPro" id="IPR008183">
    <property type="entry name" value="Aldose_1/G6P_1-epimerase"/>
</dbReference>
<dbReference type="InterPro" id="IPR015443">
    <property type="entry name" value="Aldose_1-epimerase"/>
</dbReference>